<comment type="caution">
    <text evidence="1">The sequence shown here is derived from an EMBL/GenBank/DDBJ whole genome shotgun (WGS) entry which is preliminary data.</text>
</comment>
<gene>
    <name evidence="1" type="ORF">JOE66_002642</name>
</gene>
<dbReference type="InterPro" id="IPR024006">
    <property type="entry name" value="Alt_signal_exp_actinobact"/>
</dbReference>
<sequence>MNRLVKGAIAGAAGIALLLGGAGTFAYWNSSATISGGTIVAGNLVVSDPGPAGVWTINGGSTPIVLAGYKIVPGDVLTYTKTMHIVATGDNLVATLGLGAASIQASTAAAPDVALAAYLTKGAVLTDSGTGITGASPSYTITPGAVGIAQDVVTVVTITFPKDGVAGFENGTKLGSVSLDALTVILSQV</sequence>
<dbReference type="RefSeq" id="WP_205110145.1">
    <property type="nucleotide sequence ID" value="NZ_BAAAHT010000003.1"/>
</dbReference>
<keyword evidence="2" id="KW-1185">Reference proteome</keyword>
<protein>
    <submittedName>
        <fullName evidence="1">Alternate signal-mediated exported protein</fullName>
    </submittedName>
</protein>
<dbReference type="NCBIfam" id="TIGR04088">
    <property type="entry name" value="cognate_SipW"/>
    <property type="match status" value="1"/>
</dbReference>
<evidence type="ECO:0000313" key="1">
    <source>
        <dbReference type="EMBL" id="MBM7473008.1"/>
    </source>
</evidence>
<dbReference type="Proteomes" id="UP000776164">
    <property type="component" value="Unassembled WGS sequence"/>
</dbReference>
<dbReference type="NCBIfam" id="TIGR04089">
    <property type="entry name" value="exp_by_SipW_III"/>
    <property type="match status" value="1"/>
</dbReference>
<organism evidence="1 2">
    <name type="scientific">Subtercola frigoramans</name>
    <dbReference type="NCBI Taxonomy" id="120298"/>
    <lineage>
        <taxon>Bacteria</taxon>
        <taxon>Bacillati</taxon>
        <taxon>Actinomycetota</taxon>
        <taxon>Actinomycetes</taxon>
        <taxon>Micrococcales</taxon>
        <taxon>Microbacteriaceae</taxon>
        <taxon>Subtercola</taxon>
    </lineage>
</organism>
<proteinExistence type="predicted"/>
<reference evidence="1 2" key="1">
    <citation type="submission" date="2021-01" db="EMBL/GenBank/DDBJ databases">
        <title>Sequencing the genomes of 1000 actinobacteria strains.</title>
        <authorList>
            <person name="Klenk H.-P."/>
        </authorList>
    </citation>
    <scope>NUCLEOTIDE SEQUENCE [LARGE SCALE GENOMIC DNA]</scope>
    <source>
        <strain evidence="1 2">DSM 13057</strain>
    </source>
</reference>
<dbReference type="EMBL" id="JAFBBU010000001">
    <property type="protein sequence ID" value="MBM7473008.1"/>
    <property type="molecule type" value="Genomic_DNA"/>
</dbReference>
<accession>A0ABS2L7E9</accession>
<dbReference type="InterPro" id="IPR023833">
    <property type="entry name" value="Signal_pept_SipW-depend-type"/>
</dbReference>
<name>A0ABS2L7E9_9MICO</name>
<evidence type="ECO:0000313" key="2">
    <source>
        <dbReference type="Proteomes" id="UP000776164"/>
    </source>
</evidence>